<dbReference type="SUPFAM" id="SSF52540">
    <property type="entry name" value="P-loop containing nucleoside triphosphate hydrolases"/>
    <property type="match status" value="1"/>
</dbReference>
<sequence length="853" mass="98458">MDKINVKHEFAEWLLENAPISYHQYLGSSINSILERLDEISSYFPDQNFFVVKTSQVDLLIKELLITFGKKERTKNPDFIEYDKLKGNGRPKAIMGKNNYLKFLHEKFNKGGIKGDPYSWVRTHKELSEYLLDKEKDQLELIEILKSAGSTLFNDQDPKDNIIPLEEIDPFTFYCYINKYGPETRLKILQNIAKKLGLFVPSGESGLPSTNPQRVWVFPYRYLRKNDEINRLWKFFYAVMNNSLNDELFHDTLKIRGIANTKLTEVLFYVDPENFFPINGPTKPYLNDVFNIDPNFNSFSDYKGILSQLKSKSNKPYYQLSHEAWQWNNNTVEEQADQYQTESTMKETKSLNTILFGPPGTGKTYKLISEYIDKAETILANADDSKIFVNDKSIFWHLAPGQSAYLWDQLKTQDYLGYEWCDKSLGDLSKIDKDIDHFDMKFRFSKVRKGDYFCILSGKNLYAIAEALHDYDHNQALNADFPFQTIEVRWIKQFETPPLLNVSSTQSFSRLNGSKRWESLIDKLEKEDIYLSSKRGSTLKKSDNNYALVSFHQSFSYEDFIEGIKPDLNQSDDDSESKVLSYAIQDGLFKTACDNAAFLAGYKNLNDCLSDTKENRQQKLSKAKPYYLLIDEINRGNISAIFGELITLLEDDKRLGGKHELILDLPYSKNSFGVPLNLHLIGTMNTADRSVEALDTALRRRFSFAEVIPDSNALIDAHPNKGIVLSNSSGINLAELLDSINNRIELLIDKDHKIGHSYFINVLNIEDLIKTFKDKVIPLLEEYFYGDFGKIGLVLGEAFIEEVKQESKTVFAKFGHDDKELFLDKKIYRFTESSSWTSESFHSIYNNNKKLNE</sequence>
<dbReference type="RefSeq" id="WP_116040186.1">
    <property type="nucleotide sequence ID" value="NZ_QRDX01000003.1"/>
</dbReference>
<organism evidence="2 3">
    <name type="scientific">Seonamhaeicola aphaedonensis</name>
    <dbReference type="NCBI Taxonomy" id="1461338"/>
    <lineage>
        <taxon>Bacteria</taxon>
        <taxon>Pseudomonadati</taxon>
        <taxon>Bacteroidota</taxon>
        <taxon>Flavobacteriia</taxon>
        <taxon>Flavobacteriales</taxon>
        <taxon>Flavobacteriaceae</taxon>
    </lineage>
</organism>
<proteinExistence type="predicted"/>
<dbReference type="InterPro" id="IPR027417">
    <property type="entry name" value="P-loop_NTPase"/>
</dbReference>
<dbReference type="GO" id="GO:0005524">
    <property type="term" value="F:ATP binding"/>
    <property type="evidence" value="ECO:0007669"/>
    <property type="project" value="InterPro"/>
</dbReference>
<evidence type="ECO:0000259" key="1">
    <source>
        <dbReference type="Pfam" id="PF07728"/>
    </source>
</evidence>
<comment type="caution">
    <text evidence="2">The sequence shown here is derived from an EMBL/GenBank/DDBJ whole genome shotgun (WGS) entry which is preliminary data.</text>
</comment>
<feature type="domain" description="ATPase dynein-related AAA" evidence="1">
    <location>
        <begin position="543"/>
        <end position="702"/>
    </location>
</feature>
<dbReference type="EMBL" id="QRDX01000003">
    <property type="protein sequence ID" value="RED48808.1"/>
    <property type="molecule type" value="Genomic_DNA"/>
</dbReference>
<dbReference type="AlphaFoldDB" id="A0A3D9HH48"/>
<dbReference type="PANTHER" id="PTHR37291">
    <property type="entry name" value="5-METHYLCYTOSINE-SPECIFIC RESTRICTION ENZYME B"/>
    <property type="match status" value="1"/>
</dbReference>
<dbReference type="PANTHER" id="PTHR37291:SF1">
    <property type="entry name" value="TYPE IV METHYL-DIRECTED RESTRICTION ENZYME ECOKMCRB SUBUNIT"/>
    <property type="match status" value="1"/>
</dbReference>
<dbReference type="InterPro" id="IPR052934">
    <property type="entry name" value="Methyl-DNA_Rec/Restrict_Enz"/>
</dbReference>
<accession>A0A3D9HH48</accession>
<dbReference type="Proteomes" id="UP000256629">
    <property type="component" value="Unassembled WGS sequence"/>
</dbReference>
<protein>
    <submittedName>
        <fullName evidence="2">Dynein-related subfamily AAA family protein</fullName>
    </submittedName>
</protein>
<reference evidence="2 3" key="1">
    <citation type="submission" date="2018-07" db="EMBL/GenBank/DDBJ databases">
        <title>Genomic Encyclopedia of Type Strains, Phase III (KMG-III): the genomes of soil and plant-associated and newly described type strains.</title>
        <authorList>
            <person name="Whitman W."/>
        </authorList>
    </citation>
    <scope>NUCLEOTIDE SEQUENCE [LARGE SCALE GENOMIC DNA]</scope>
    <source>
        <strain evidence="2 3">CECT 8487</strain>
    </source>
</reference>
<gene>
    <name evidence="2" type="ORF">DFQ02_103138</name>
</gene>
<dbReference type="GO" id="GO:0016887">
    <property type="term" value="F:ATP hydrolysis activity"/>
    <property type="evidence" value="ECO:0007669"/>
    <property type="project" value="InterPro"/>
</dbReference>
<keyword evidence="3" id="KW-1185">Reference proteome</keyword>
<evidence type="ECO:0000313" key="3">
    <source>
        <dbReference type="Proteomes" id="UP000256629"/>
    </source>
</evidence>
<dbReference type="Gene3D" id="3.40.50.300">
    <property type="entry name" value="P-loop containing nucleotide triphosphate hydrolases"/>
    <property type="match status" value="1"/>
</dbReference>
<evidence type="ECO:0000313" key="2">
    <source>
        <dbReference type="EMBL" id="RED48808.1"/>
    </source>
</evidence>
<dbReference type="OrthoDB" id="9781481at2"/>
<dbReference type="Pfam" id="PF07728">
    <property type="entry name" value="AAA_5"/>
    <property type="match status" value="1"/>
</dbReference>
<dbReference type="InterPro" id="IPR011704">
    <property type="entry name" value="ATPase_dyneun-rel_AAA"/>
</dbReference>
<name>A0A3D9HH48_9FLAO</name>